<dbReference type="PANTHER" id="PTHR11705">
    <property type="entry name" value="PROTEASE FAMILY M14 CARBOXYPEPTIDASE A,B"/>
    <property type="match status" value="1"/>
</dbReference>
<evidence type="ECO:0000256" key="6">
    <source>
        <dbReference type="ARBA" id="ARBA00023049"/>
    </source>
</evidence>
<name>H9UI44_SPIAZ</name>
<keyword evidence="5" id="KW-0862">Zinc</keyword>
<dbReference type="EMBL" id="CP003282">
    <property type="protein sequence ID" value="AFG37187.1"/>
    <property type="molecule type" value="Genomic_DNA"/>
</dbReference>
<dbReference type="KEGG" id="sfc:Spiaf_1100"/>
<evidence type="ECO:0000259" key="8">
    <source>
        <dbReference type="PROSITE" id="PS52035"/>
    </source>
</evidence>
<dbReference type="PATRIC" id="fig|889378.3.peg.1101"/>
<evidence type="ECO:0000256" key="4">
    <source>
        <dbReference type="ARBA" id="ARBA00022801"/>
    </source>
</evidence>
<dbReference type="Pfam" id="PF00246">
    <property type="entry name" value="Peptidase_M14"/>
    <property type="match status" value="1"/>
</dbReference>
<evidence type="ECO:0000256" key="3">
    <source>
        <dbReference type="ARBA" id="ARBA00022670"/>
    </source>
</evidence>
<reference evidence="10" key="1">
    <citation type="journal article" date="2013" name="Stand. Genomic Sci.">
        <title>Complete genome sequence of the halophilic bacterium Spirochaeta africana type strain (Z-7692(T)) from the alkaline Lake Magadi in the East African Rift.</title>
        <authorList>
            <person name="Liolos K."/>
            <person name="Abt B."/>
            <person name="Scheuner C."/>
            <person name="Teshima H."/>
            <person name="Held B."/>
            <person name="Lapidus A."/>
            <person name="Nolan M."/>
            <person name="Lucas S."/>
            <person name="Deshpande S."/>
            <person name="Cheng J.F."/>
            <person name="Tapia R."/>
            <person name="Goodwin L.A."/>
            <person name="Pitluck S."/>
            <person name="Pagani I."/>
            <person name="Ivanova N."/>
            <person name="Mavromatis K."/>
            <person name="Mikhailova N."/>
            <person name="Huntemann M."/>
            <person name="Pati A."/>
            <person name="Chen A."/>
            <person name="Palaniappan K."/>
            <person name="Land M."/>
            <person name="Rohde M."/>
            <person name="Tindall B.J."/>
            <person name="Detter J.C."/>
            <person name="Goker M."/>
            <person name="Bristow J."/>
            <person name="Eisen J.A."/>
            <person name="Markowitz V."/>
            <person name="Hugenholtz P."/>
            <person name="Woyke T."/>
            <person name="Klenk H.P."/>
            <person name="Kyrpides N.C."/>
        </authorList>
    </citation>
    <scope>NUCLEOTIDE SEQUENCE</scope>
    <source>
        <strain evidence="10">ATCC 700263 / DSM 8902 / Z-7692</strain>
    </source>
</reference>
<keyword evidence="6" id="KW-0482">Metalloprotease</keyword>
<dbReference type="RefSeq" id="WP_014455179.1">
    <property type="nucleotide sequence ID" value="NC_017098.1"/>
</dbReference>
<dbReference type="OrthoDB" id="9802862at2"/>
<dbReference type="AlphaFoldDB" id="H9UI44"/>
<dbReference type="GO" id="GO:0008270">
    <property type="term" value="F:zinc ion binding"/>
    <property type="evidence" value="ECO:0007669"/>
    <property type="project" value="InterPro"/>
</dbReference>
<dbReference type="GO" id="GO:0006508">
    <property type="term" value="P:proteolysis"/>
    <property type="evidence" value="ECO:0007669"/>
    <property type="project" value="UniProtKB-KW"/>
</dbReference>
<proteinExistence type="inferred from homology"/>
<evidence type="ECO:0000256" key="5">
    <source>
        <dbReference type="ARBA" id="ARBA00022833"/>
    </source>
</evidence>
<organism evidence="9 10">
    <name type="scientific">Spirochaeta africana (strain ATCC 700263 / DSM 8902 / Z-7692)</name>
    <dbReference type="NCBI Taxonomy" id="889378"/>
    <lineage>
        <taxon>Bacteria</taxon>
        <taxon>Pseudomonadati</taxon>
        <taxon>Spirochaetota</taxon>
        <taxon>Spirochaetia</taxon>
        <taxon>Spirochaetales</taxon>
        <taxon>Spirochaetaceae</taxon>
        <taxon>Spirochaeta</taxon>
    </lineage>
</organism>
<comment type="caution">
    <text evidence="7">Lacks conserved residue(s) required for the propagation of feature annotation.</text>
</comment>
<evidence type="ECO:0000256" key="1">
    <source>
        <dbReference type="ARBA" id="ARBA00001947"/>
    </source>
</evidence>
<keyword evidence="10" id="KW-1185">Reference proteome</keyword>
<evidence type="ECO:0000256" key="2">
    <source>
        <dbReference type="ARBA" id="ARBA00005988"/>
    </source>
</evidence>
<evidence type="ECO:0000256" key="7">
    <source>
        <dbReference type="PROSITE-ProRule" id="PRU01379"/>
    </source>
</evidence>
<dbReference type="PROSITE" id="PS52035">
    <property type="entry name" value="PEPTIDASE_M14"/>
    <property type="match status" value="1"/>
</dbReference>
<keyword evidence="9" id="KW-0121">Carboxypeptidase</keyword>
<dbReference type="Proteomes" id="UP000007383">
    <property type="component" value="Chromosome"/>
</dbReference>
<gene>
    <name evidence="9" type="ordered locus">Spiaf_1100</name>
</gene>
<keyword evidence="3" id="KW-0645">Protease</keyword>
<dbReference type="SMART" id="SM00631">
    <property type="entry name" value="Zn_pept"/>
    <property type="match status" value="1"/>
</dbReference>
<dbReference type="STRING" id="889378.Spiaf_1100"/>
<dbReference type="HOGENOM" id="CLU_936605_0_0_12"/>
<dbReference type="CDD" id="cd00596">
    <property type="entry name" value="Peptidase_M14_like"/>
    <property type="match status" value="1"/>
</dbReference>
<dbReference type="GO" id="GO:0004181">
    <property type="term" value="F:metallocarboxypeptidase activity"/>
    <property type="evidence" value="ECO:0007669"/>
    <property type="project" value="InterPro"/>
</dbReference>
<evidence type="ECO:0000313" key="9">
    <source>
        <dbReference type="EMBL" id="AFG37187.1"/>
    </source>
</evidence>
<keyword evidence="4" id="KW-0378">Hydrolase</keyword>
<sequence>MPLAFLRGTFWLLAILQLTAPQSDQVFTTGTIGHSVHQRPLQYYRIGTGPIPLVVIGTIHAGYEANTREAAKGLLRYFASQPDRLAPELSLYFIPNINPDGNQLDTRHNANEVDLNRNWDTPDWQEDIPGIWSMLTGEGGSAPFSEPETAALQEFLHAVQRDHPYHRTTAVFLHSLRMDPRSSTSIPKGLVQPAYRLIDDQRQLHGRSLQAADIFADAGSFIRIESWVGEYPTPGEAIHWAALHDIIAFDVEFPTAESLEPAHPGGNPYYSRFHTGMIRLMEELHRLAAFQPSTAAE</sequence>
<dbReference type="GO" id="GO:0005615">
    <property type="term" value="C:extracellular space"/>
    <property type="evidence" value="ECO:0007669"/>
    <property type="project" value="TreeGrafter"/>
</dbReference>
<dbReference type="SUPFAM" id="SSF53187">
    <property type="entry name" value="Zn-dependent exopeptidases"/>
    <property type="match status" value="1"/>
</dbReference>
<accession>H9UI44</accession>
<dbReference type="PANTHER" id="PTHR11705:SF143">
    <property type="entry name" value="SLL0236 PROTEIN"/>
    <property type="match status" value="1"/>
</dbReference>
<comment type="cofactor">
    <cofactor evidence="1">
        <name>Zn(2+)</name>
        <dbReference type="ChEBI" id="CHEBI:29105"/>
    </cofactor>
</comment>
<protein>
    <submittedName>
        <fullName evidence="9">Putative carboxypeptidase</fullName>
    </submittedName>
</protein>
<dbReference type="eggNOG" id="COG2866">
    <property type="taxonomic scope" value="Bacteria"/>
</dbReference>
<evidence type="ECO:0000313" key="10">
    <source>
        <dbReference type="Proteomes" id="UP000007383"/>
    </source>
</evidence>
<comment type="similarity">
    <text evidence="2 7">Belongs to the peptidase M14 family.</text>
</comment>
<dbReference type="Gene3D" id="3.40.630.10">
    <property type="entry name" value="Zn peptidases"/>
    <property type="match status" value="1"/>
</dbReference>
<dbReference type="InterPro" id="IPR000834">
    <property type="entry name" value="Peptidase_M14"/>
</dbReference>
<feature type="domain" description="Peptidase M14" evidence="8">
    <location>
        <begin position="1"/>
        <end position="297"/>
    </location>
</feature>